<evidence type="ECO:0000313" key="2">
    <source>
        <dbReference type="EMBL" id="MBB5753788.1"/>
    </source>
</evidence>
<evidence type="ECO:0000256" key="1">
    <source>
        <dbReference type="SAM" id="MobiDB-lite"/>
    </source>
</evidence>
<comment type="caution">
    <text evidence="2">The sequence shown here is derived from an EMBL/GenBank/DDBJ whole genome shotgun (WGS) entry which is preliminary data.</text>
</comment>
<keyword evidence="3" id="KW-1185">Reference proteome</keyword>
<protein>
    <submittedName>
        <fullName evidence="2">Uncharacterized protein</fullName>
    </submittedName>
</protein>
<accession>A0A7W9L2S3</accession>
<dbReference type="RefSeq" id="WP_183857604.1">
    <property type="nucleotide sequence ID" value="NZ_JACHOO010000006.1"/>
</dbReference>
<gene>
    <name evidence="2" type="ORF">GGQ63_002863</name>
</gene>
<feature type="region of interest" description="Disordered" evidence="1">
    <location>
        <begin position="1"/>
        <end position="33"/>
    </location>
</feature>
<name>A0A7W9L2S3_9HYPH</name>
<proteinExistence type="predicted"/>
<dbReference type="EMBL" id="JACHOO010000006">
    <property type="protein sequence ID" value="MBB5753788.1"/>
    <property type="molecule type" value="Genomic_DNA"/>
</dbReference>
<feature type="compositionally biased region" description="Low complexity" evidence="1">
    <location>
        <begin position="1"/>
        <end position="12"/>
    </location>
</feature>
<dbReference type="Proteomes" id="UP000523821">
    <property type="component" value="Unassembled WGS sequence"/>
</dbReference>
<sequence length="77" mass="8295">MSNFNNRNRAPAQNPPPSGNPPTHVAKIRTGQGENASFERIGVAWAREDGSLFVRLSGTQIVSEGFALYPLEEGGAR</sequence>
<reference evidence="2 3" key="1">
    <citation type="submission" date="2020-08" db="EMBL/GenBank/DDBJ databases">
        <title>Genomic Encyclopedia of Type Strains, Phase IV (KMG-IV): sequencing the most valuable type-strain genomes for metagenomic binning, comparative biology and taxonomic classification.</title>
        <authorList>
            <person name="Goeker M."/>
        </authorList>
    </citation>
    <scope>NUCLEOTIDE SEQUENCE [LARGE SCALE GENOMIC DNA]</scope>
    <source>
        <strain evidence="2 3">DSM 16268</strain>
    </source>
</reference>
<organism evidence="2 3">
    <name type="scientific">Prosthecomicrobium pneumaticum</name>
    <dbReference type="NCBI Taxonomy" id="81895"/>
    <lineage>
        <taxon>Bacteria</taxon>
        <taxon>Pseudomonadati</taxon>
        <taxon>Pseudomonadota</taxon>
        <taxon>Alphaproteobacteria</taxon>
        <taxon>Hyphomicrobiales</taxon>
        <taxon>Kaistiaceae</taxon>
        <taxon>Prosthecomicrobium</taxon>
    </lineage>
</organism>
<dbReference type="AlphaFoldDB" id="A0A7W9L2S3"/>
<evidence type="ECO:0000313" key="3">
    <source>
        <dbReference type="Proteomes" id="UP000523821"/>
    </source>
</evidence>